<accession>A0A1Y1IUG1</accession>
<evidence type="ECO:0000313" key="2">
    <source>
        <dbReference type="Proteomes" id="UP000054558"/>
    </source>
</evidence>
<sequence>MTDRGEIFMVVPPVEVSHIESKLTGARVIITFAWIQLTAAGTIIWPEGAEDPAQGRPHVEARLRDIAWDMSDCEYELADGLLENSENRLRTAYQTQEAFDQARDERDLDRTHVLPQPKPARSAVQTTVVATQSQSVQTRETAFPAYRDEWAYNPYMGWKPDDVLVFLYISTNPCASARLQGYDVPPQLFRRPPPCRPCLYLHLPFLRPGPLFPCPLPFLYQRHQALARFQWSPPLGPAPPPQRPRHRNSSLYHVVLPLLGLRAPLLGLRALQLKEWLHQEAYHCLGTSLRLHYGAGHSDQVRCR</sequence>
<evidence type="ECO:0000313" key="1">
    <source>
        <dbReference type="EMBL" id="GAQ92991.1"/>
    </source>
</evidence>
<proteinExistence type="predicted"/>
<dbReference type="Proteomes" id="UP000054558">
    <property type="component" value="Unassembled WGS sequence"/>
</dbReference>
<gene>
    <name evidence="1" type="ORF">KFL_012380010</name>
</gene>
<organism evidence="1 2">
    <name type="scientific">Klebsormidium nitens</name>
    <name type="common">Green alga</name>
    <name type="synonym">Ulothrix nitens</name>
    <dbReference type="NCBI Taxonomy" id="105231"/>
    <lineage>
        <taxon>Eukaryota</taxon>
        <taxon>Viridiplantae</taxon>
        <taxon>Streptophyta</taxon>
        <taxon>Klebsormidiophyceae</taxon>
        <taxon>Klebsormidiales</taxon>
        <taxon>Klebsormidiaceae</taxon>
        <taxon>Klebsormidium</taxon>
    </lineage>
</organism>
<dbReference type="EMBL" id="DF238187">
    <property type="protein sequence ID" value="GAQ92991.1"/>
    <property type="molecule type" value="Genomic_DNA"/>
</dbReference>
<protein>
    <submittedName>
        <fullName evidence="1">Uncharacterized protein</fullName>
    </submittedName>
</protein>
<reference evidence="1 2" key="1">
    <citation type="journal article" date="2014" name="Nat. Commun.">
        <title>Klebsormidium flaccidum genome reveals primary factors for plant terrestrial adaptation.</title>
        <authorList>
            <person name="Hori K."/>
            <person name="Maruyama F."/>
            <person name="Fujisawa T."/>
            <person name="Togashi T."/>
            <person name="Yamamoto N."/>
            <person name="Seo M."/>
            <person name="Sato S."/>
            <person name="Yamada T."/>
            <person name="Mori H."/>
            <person name="Tajima N."/>
            <person name="Moriyama T."/>
            <person name="Ikeuchi M."/>
            <person name="Watanabe M."/>
            <person name="Wada H."/>
            <person name="Kobayashi K."/>
            <person name="Saito M."/>
            <person name="Masuda T."/>
            <person name="Sasaki-Sekimoto Y."/>
            <person name="Mashiguchi K."/>
            <person name="Awai K."/>
            <person name="Shimojima M."/>
            <person name="Masuda S."/>
            <person name="Iwai M."/>
            <person name="Nobusawa T."/>
            <person name="Narise T."/>
            <person name="Kondo S."/>
            <person name="Saito H."/>
            <person name="Sato R."/>
            <person name="Murakawa M."/>
            <person name="Ihara Y."/>
            <person name="Oshima-Yamada Y."/>
            <person name="Ohtaka K."/>
            <person name="Satoh M."/>
            <person name="Sonobe K."/>
            <person name="Ishii M."/>
            <person name="Ohtani R."/>
            <person name="Kanamori-Sato M."/>
            <person name="Honoki R."/>
            <person name="Miyazaki D."/>
            <person name="Mochizuki H."/>
            <person name="Umetsu J."/>
            <person name="Higashi K."/>
            <person name="Shibata D."/>
            <person name="Kamiya Y."/>
            <person name="Sato N."/>
            <person name="Nakamura Y."/>
            <person name="Tabata S."/>
            <person name="Ida S."/>
            <person name="Kurokawa K."/>
            <person name="Ohta H."/>
        </authorList>
    </citation>
    <scope>NUCLEOTIDE SEQUENCE [LARGE SCALE GENOMIC DNA]</scope>
    <source>
        <strain evidence="1 2">NIES-2285</strain>
    </source>
</reference>
<name>A0A1Y1IUG1_KLENI</name>
<dbReference type="AlphaFoldDB" id="A0A1Y1IUG1"/>
<keyword evidence="2" id="KW-1185">Reference proteome</keyword>